<feature type="region of interest" description="Disordered" evidence="1">
    <location>
        <begin position="1"/>
        <end position="22"/>
    </location>
</feature>
<accession>A0A9Q8Q6I6</accession>
<evidence type="ECO:0000256" key="1">
    <source>
        <dbReference type="SAM" id="MobiDB-lite"/>
    </source>
</evidence>
<dbReference type="Proteomes" id="UP000829364">
    <property type="component" value="Chromosome 1"/>
</dbReference>
<reference evidence="2" key="1">
    <citation type="submission" date="2021-11" db="EMBL/GenBank/DDBJ databases">
        <title>Purpureocillium_takamizusanense_genome.</title>
        <authorList>
            <person name="Nguyen N.-H."/>
        </authorList>
    </citation>
    <scope>NUCLEOTIDE SEQUENCE</scope>
    <source>
        <strain evidence="2">PT3</strain>
    </source>
</reference>
<organism evidence="2 3">
    <name type="scientific">Purpureocillium takamizusanense</name>
    <dbReference type="NCBI Taxonomy" id="2060973"/>
    <lineage>
        <taxon>Eukaryota</taxon>
        <taxon>Fungi</taxon>
        <taxon>Dikarya</taxon>
        <taxon>Ascomycota</taxon>
        <taxon>Pezizomycotina</taxon>
        <taxon>Sordariomycetes</taxon>
        <taxon>Hypocreomycetidae</taxon>
        <taxon>Hypocreales</taxon>
        <taxon>Ophiocordycipitaceae</taxon>
        <taxon>Purpureocillium</taxon>
    </lineage>
</organism>
<dbReference type="EMBL" id="CP086354">
    <property type="protein sequence ID" value="UNI14724.1"/>
    <property type="molecule type" value="Genomic_DNA"/>
</dbReference>
<sequence length="80" mass="8761">MPDDAIPEPIVEEPESPPSSPTVRAINLIEYNVEVLSDASSTEDEEEPPEIEEIVGLDTVRSPRVSLTDLDGPESEKTWA</sequence>
<evidence type="ECO:0000313" key="3">
    <source>
        <dbReference type="Proteomes" id="UP000829364"/>
    </source>
</evidence>
<dbReference type="GeneID" id="72063288"/>
<dbReference type="AlphaFoldDB" id="A0A9Q8Q6I6"/>
<evidence type="ECO:0000313" key="2">
    <source>
        <dbReference type="EMBL" id="UNI14724.1"/>
    </source>
</evidence>
<feature type="compositionally biased region" description="Acidic residues" evidence="1">
    <location>
        <begin position="41"/>
        <end position="55"/>
    </location>
</feature>
<dbReference type="KEGG" id="ptkz:JDV02_001325"/>
<dbReference type="RefSeq" id="XP_047838205.1">
    <property type="nucleotide sequence ID" value="XM_047982243.1"/>
</dbReference>
<keyword evidence="3" id="KW-1185">Reference proteome</keyword>
<protein>
    <submittedName>
        <fullName evidence="2">Uncharacterized protein</fullName>
    </submittedName>
</protein>
<proteinExistence type="predicted"/>
<feature type="region of interest" description="Disordered" evidence="1">
    <location>
        <begin position="37"/>
        <end position="80"/>
    </location>
</feature>
<gene>
    <name evidence="2" type="ORF">JDV02_001325</name>
</gene>
<name>A0A9Q8Q6I6_9HYPO</name>
<feature type="compositionally biased region" description="Acidic residues" evidence="1">
    <location>
        <begin position="1"/>
        <end position="15"/>
    </location>
</feature>